<feature type="transmembrane region" description="Helical" evidence="7">
    <location>
        <begin position="132"/>
        <end position="149"/>
    </location>
</feature>
<proteinExistence type="predicted"/>
<comment type="subcellular location">
    <subcellularLocation>
        <location evidence="1">Cell membrane</location>
        <topology evidence="1">Multi-pass membrane protein</topology>
    </subcellularLocation>
</comment>
<evidence type="ECO:0000313" key="10">
    <source>
        <dbReference type="Proteomes" id="UP001620405"/>
    </source>
</evidence>
<feature type="transmembrane region" description="Helical" evidence="7">
    <location>
        <begin position="218"/>
        <end position="238"/>
    </location>
</feature>
<dbReference type="InterPro" id="IPR037185">
    <property type="entry name" value="EmrE-like"/>
</dbReference>
<feature type="transmembrane region" description="Helical" evidence="7">
    <location>
        <begin position="155"/>
        <end position="173"/>
    </location>
</feature>
<dbReference type="Pfam" id="PF00892">
    <property type="entry name" value="EamA"/>
    <property type="match status" value="2"/>
</dbReference>
<accession>A0ABW8IQB5</accession>
<keyword evidence="5 7" id="KW-0472">Membrane</keyword>
<feature type="transmembrane region" description="Helical" evidence="7">
    <location>
        <begin position="194"/>
        <end position="212"/>
    </location>
</feature>
<evidence type="ECO:0000256" key="1">
    <source>
        <dbReference type="ARBA" id="ARBA00004651"/>
    </source>
</evidence>
<keyword evidence="2" id="KW-1003">Cell membrane</keyword>
<dbReference type="RefSeq" id="WP_284395142.1">
    <property type="nucleotide sequence ID" value="NZ_BSNQ01000002.1"/>
</dbReference>
<organism evidence="9 10">
    <name type="scientific">Dyella lipolytica</name>
    <dbReference type="NCBI Taxonomy" id="1867835"/>
    <lineage>
        <taxon>Bacteria</taxon>
        <taxon>Pseudomonadati</taxon>
        <taxon>Pseudomonadota</taxon>
        <taxon>Gammaproteobacteria</taxon>
        <taxon>Lysobacterales</taxon>
        <taxon>Rhodanobacteraceae</taxon>
        <taxon>Dyella</taxon>
    </lineage>
</organism>
<gene>
    <name evidence="9" type="ORF">ISP13_01250</name>
</gene>
<dbReference type="InterPro" id="IPR000620">
    <property type="entry name" value="EamA_dom"/>
</dbReference>
<feature type="compositionally biased region" description="Basic and acidic residues" evidence="6">
    <location>
        <begin position="313"/>
        <end position="348"/>
    </location>
</feature>
<evidence type="ECO:0000256" key="6">
    <source>
        <dbReference type="SAM" id="MobiDB-lite"/>
    </source>
</evidence>
<feature type="transmembrane region" description="Helical" evidence="7">
    <location>
        <begin position="250"/>
        <end position="267"/>
    </location>
</feature>
<evidence type="ECO:0000256" key="2">
    <source>
        <dbReference type="ARBA" id="ARBA00022475"/>
    </source>
</evidence>
<dbReference type="Gene3D" id="1.10.3730.20">
    <property type="match status" value="2"/>
</dbReference>
<feature type="transmembrane region" description="Helical" evidence="7">
    <location>
        <begin position="104"/>
        <end position="125"/>
    </location>
</feature>
<dbReference type="PANTHER" id="PTHR42920">
    <property type="entry name" value="OS03G0707200 PROTEIN-RELATED"/>
    <property type="match status" value="1"/>
</dbReference>
<dbReference type="InterPro" id="IPR051258">
    <property type="entry name" value="Diverse_Substrate_Transporter"/>
</dbReference>
<evidence type="ECO:0000256" key="5">
    <source>
        <dbReference type="ARBA" id="ARBA00023136"/>
    </source>
</evidence>
<reference evidence="9 10" key="1">
    <citation type="submission" date="2020-10" db="EMBL/GenBank/DDBJ databases">
        <title>Phylogeny of dyella-like bacteria.</title>
        <authorList>
            <person name="Fu J."/>
        </authorList>
    </citation>
    <scope>NUCLEOTIDE SEQUENCE [LARGE SCALE GENOMIC DNA]</scope>
    <source>
        <strain evidence="9 10">DHOB07</strain>
    </source>
</reference>
<keyword evidence="4 7" id="KW-1133">Transmembrane helix</keyword>
<evidence type="ECO:0000259" key="8">
    <source>
        <dbReference type="Pfam" id="PF00892"/>
    </source>
</evidence>
<evidence type="ECO:0000256" key="4">
    <source>
        <dbReference type="ARBA" id="ARBA00022989"/>
    </source>
</evidence>
<sequence length="355" mass="38141">MNEIGRSHSKGILQALAAAGLFGISTPLAKLLLGTVAPGMLAGLLYGGSGIGLMLWMLWRRRSSASNEAPLVRRDLPWLAGAVLFGGVLGPLLLMFGLTHTPASSASLLLNMESVLTAALAWVVFRENVDSRILLGMLAIVAGGVLLSVQPTGYGASALGALAIVGACLCWAIDNNFTRPISGSDPLQITAIKGSVAGCINMLIALTMGYRFPAPSMLVAAGLLGFVGYGVSLVLFVLALRSLGTARTSAYFSTAPFLGACVSLLLFAEHPGLIFWLAGALMLLGVWLHVSERHEHEHVHEALTHNHRHRHDEHHQHDHDFPWDGKEPHTHPHTHEPLCHSHPHYPDLHHRHPHP</sequence>
<evidence type="ECO:0000256" key="3">
    <source>
        <dbReference type="ARBA" id="ARBA00022692"/>
    </source>
</evidence>
<evidence type="ECO:0000313" key="9">
    <source>
        <dbReference type="EMBL" id="MFK2872141.1"/>
    </source>
</evidence>
<feature type="transmembrane region" description="Helical" evidence="7">
    <location>
        <begin position="78"/>
        <end position="98"/>
    </location>
</feature>
<feature type="transmembrane region" description="Helical" evidence="7">
    <location>
        <begin position="12"/>
        <end position="33"/>
    </location>
</feature>
<protein>
    <submittedName>
        <fullName evidence="9">DMT family transporter</fullName>
    </submittedName>
</protein>
<evidence type="ECO:0000256" key="7">
    <source>
        <dbReference type="SAM" id="Phobius"/>
    </source>
</evidence>
<dbReference type="Proteomes" id="UP001620405">
    <property type="component" value="Unassembled WGS sequence"/>
</dbReference>
<feature type="region of interest" description="Disordered" evidence="6">
    <location>
        <begin position="305"/>
        <end position="355"/>
    </location>
</feature>
<dbReference type="EMBL" id="JADIKG010000008">
    <property type="protein sequence ID" value="MFK2872141.1"/>
    <property type="molecule type" value="Genomic_DNA"/>
</dbReference>
<feature type="transmembrane region" description="Helical" evidence="7">
    <location>
        <begin position="273"/>
        <end position="290"/>
    </location>
</feature>
<feature type="transmembrane region" description="Helical" evidence="7">
    <location>
        <begin position="39"/>
        <end position="58"/>
    </location>
</feature>
<name>A0ABW8IQB5_9GAMM</name>
<dbReference type="PANTHER" id="PTHR42920:SF11">
    <property type="entry name" value="INNER MEMBRANE PROTEIN YTFF"/>
    <property type="match status" value="1"/>
</dbReference>
<comment type="caution">
    <text evidence="9">The sequence shown here is derived from an EMBL/GenBank/DDBJ whole genome shotgun (WGS) entry which is preliminary data.</text>
</comment>
<feature type="domain" description="EamA" evidence="8">
    <location>
        <begin position="159"/>
        <end position="288"/>
    </location>
</feature>
<dbReference type="SUPFAM" id="SSF103481">
    <property type="entry name" value="Multidrug resistance efflux transporter EmrE"/>
    <property type="match status" value="2"/>
</dbReference>
<keyword evidence="10" id="KW-1185">Reference proteome</keyword>
<keyword evidence="3 7" id="KW-0812">Transmembrane</keyword>
<feature type="domain" description="EamA" evidence="8">
    <location>
        <begin position="10"/>
        <end position="148"/>
    </location>
</feature>